<feature type="domain" description="Glycosyltransferase subfamily 4-like N-terminal" evidence="2">
    <location>
        <begin position="20"/>
        <end position="188"/>
    </location>
</feature>
<dbReference type="Pfam" id="PF00534">
    <property type="entry name" value="Glycos_transf_1"/>
    <property type="match status" value="1"/>
</dbReference>
<dbReference type="GO" id="GO:0016757">
    <property type="term" value="F:glycosyltransferase activity"/>
    <property type="evidence" value="ECO:0007669"/>
    <property type="project" value="InterPro"/>
</dbReference>
<dbReference type="Proteomes" id="UP000590740">
    <property type="component" value="Unassembled WGS sequence"/>
</dbReference>
<feature type="domain" description="Glycosyl transferase family 1" evidence="1">
    <location>
        <begin position="206"/>
        <end position="376"/>
    </location>
</feature>
<dbReference type="Gene3D" id="3.40.50.2000">
    <property type="entry name" value="Glycogen Phosphorylase B"/>
    <property type="match status" value="2"/>
</dbReference>
<evidence type="ECO:0000259" key="1">
    <source>
        <dbReference type="Pfam" id="PF00534"/>
    </source>
</evidence>
<comment type="caution">
    <text evidence="3">The sequence shown here is derived from an EMBL/GenBank/DDBJ whole genome shotgun (WGS) entry which is preliminary data.</text>
</comment>
<dbReference type="Pfam" id="PF13439">
    <property type="entry name" value="Glyco_transf_4"/>
    <property type="match status" value="1"/>
</dbReference>
<evidence type="ECO:0000259" key="2">
    <source>
        <dbReference type="Pfam" id="PF13439"/>
    </source>
</evidence>
<name>A0A7W7Y6H9_9BACT</name>
<gene>
    <name evidence="3" type="ORF">HNQ65_000043</name>
</gene>
<keyword evidence="4" id="KW-1185">Reference proteome</keyword>
<dbReference type="InterPro" id="IPR001296">
    <property type="entry name" value="Glyco_trans_1"/>
</dbReference>
<dbReference type="AlphaFoldDB" id="A0A7W7Y6H9"/>
<dbReference type="SUPFAM" id="SSF53756">
    <property type="entry name" value="UDP-Glycosyltransferase/glycogen phosphorylase"/>
    <property type="match status" value="1"/>
</dbReference>
<proteinExistence type="predicted"/>
<evidence type="ECO:0000313" key="4">
    <source>
        <dbReference type="Proteomes" id="UP000590740"/>
    </source>
</evidence>
<organism evidence="3 4">
    <name type="scientific">Prosthecobacter vanneervenii</name>
    <dbReference type="NCBI Taxonomy" id="48466"/>
    <lineage>
        <taxon>Bacteria</taxon>
        <taxon>Pseudomonadati</taxon>
        <taxon>Verrucomicrobiota</taxon>
        <taxon>Verrucomicrobiia</taxon>
        <taxon>Verrucomicrobiales</taxon>
        <taxon>Verrucomicrobiaceae</taxon>
        <taxon>Prosthecobacter</taxon>
    </lineage>
</organism>
<dbReference type="InterPro" id="IPR028098">
    <property type="entry name" value="Glyco_trans_4-like_N"/>
</dbReference>
<sequence length="405" mass="45394">MSDEVQICQIFPHYAPVLAGAAERFRRYAPGLHARGVKTSVITSRSDPSLPLEETLEGLVSVSRMEVGLDARARDQRLFRAAAAHLQRQGMAGAQVVQTIKIDRRLFRSLLSIKRQGRALMFVSTMVEPETWGRTALHRWANLQLQILSQRLFDAVVVGSPVMAAAQRRMGVGECRLHIISHGVDTHRFQPAEPDQPLPALVEKVLPAGAKVCLYVGHLIPRKGVLTLLEAWPEVAMRHPDAWLVLVGALQRPTISSERERQEIETYQNALFKKLNSLPQVLHVPEQKDIHRWYQMADMFIFPSTQEGFPNALLEAMSTGLPCLTRRFMGFPEGQLGERQGVIQVVGAEPPSWSQAISALLHDEPTRRRMGCAARELIVRDHALQKTLDEYASLYHLLSRLGDVA</sequence>
<dbReference type="RefSeq" id="WP_184337253.1">
    <property type="nucleotide sequence ID" value="NZ_JACHIG010000001.1"/>
</dbReference>
<dbReference type="PANTHER" id="PTHR12526">
    <property type="entry name" value="GLYCOSYLTRANSFERASE"/>
    <property type="match status" value="1"/>
</dbReference>
<accession>A0A7W7Y6H9</accession>
<reference evidence="3 4" key="1">
    <citation type="submission" date="2020-08" db="EMBL/GenBank/DDBJ databases">
        <title>Genomic Encyclopedia of Type Strains, Phase IV (KMG-IV): sequencing the most valuable type-strain genomes for metagenomic binning, comparative biology and taxonomic classification.</title>
        <authorList>
            <person name="Goeker M."/>
        </authorList>
    </citation>
    <scope>NUCLEOTIDE SEQUENCE [LARGE SCALE GENOMIC DNA]</scope>
    <source>
        <strain evidence="3 4">DSM 12252</strain>
    </source>
</reference>
<evidence type="ECO:0000313" key="3">
    <source>
        <dbReference type="EMBL" id="MBB5030489.1"/>
    </source>
</evidence>
<keyword evidence="3" id="KW-0808">Transferase</keyword>
<protein>
    <submittedName>
        <fullName evidence="3">Glycosyltransferase involved in cell wall biosynthesis</fullName>
    </submittedName>
</protein>
<dbReference type="CDD" id="cd03801">
    <property type="entry name" value="GT4_PimA-like"/>
    <property type="match status" value="1"/>
</dbReference>
<dbReference type="EMBL" id="JACHIG010000001">
    <property type="protein sequence ID" value="MBB5030489.1"/>
    <property type="molecule type" value="Genomic_DNA"/>
</dbReference>